<feature type="domain" description="Methylated-DNA-[protein]-cysteine S-methyltransferase DNA binding" evidence="7">
    <location>
        <begin position="99"/>
        <end position="178"/>
    </location>
</feature>
<keyword evidence="5" id="KW-0234">DNA repair</keyword>
<accession>A0ABV2WPJ4</accession>
<evidence type="ECO:0000256" key="2">
    <source>
        <dbReference type="ARBA" id="ARBA00022603"/>
    </source>
</evidence>
<dbReference type="NCBIfam" id="TIGR00589">
    <property type="entry name" value="ogt"/>
    <property type="match status" value="1"/>
</dbReference>
<dbReference type="SUPFAM" id="SSF46767">
    <property type="entry name" value="Methylated DNA-protein cysteine methyltransferase, C-terminal domain"/>
    <property type="match status" value="1"/>
</dbReference>
<dbReference type="CDD" id="cd06445">
    <property type="entry name" value="ATase"/>
    <property type="match status" value="1"/>
</dbReference>
<reference evidence="8 9" key="1">
    <citation type="submission" date="2024-06" db="EMBL/GenBank/DDBJ databases">
        <title>The Natural Products Discovery Center: Release of the First 8490 Sequenced Strains for Exploring Actinobacteria Biosynthetic Diversity.</title>
        <authorList>
            <person name="Kalkreuter E."/>
            <person name="Kautsar S.A."/>
            <person name="Yang D."/>
            <person name="Bader C.D."/>
            <person name="Teijaro C.N."/>
            <person name="Fluegel L."/>
            <person name="Davis C.M."/>
            <person name="Simpson J.R."/>
            <person name="Lauterbach L."/>
            <person name="Steele A.D."/>
            <person name="Gui C."/>
            <person name="Meng S."/>
            <person name="Li G."/>
            <person name="Viehrig K."/>
            <person name="Ye F."/>
            <person name="Su P."/>
            <person name="Kiefer A.F."/>
            <person name="Nichols A."/>
            <person name="Cepeda A.J."/>
            <person name="Yan W."/>
            <person name="Fan B."/>
            <person name="Jiang Y."/>
            <person name="Adhikari A."/>
            <person name="Zheng C.-J."/>
            <person name="Schuster L."/>
            <person name="Cowan T.M."/>
            <person name="Smanski M.J."/>
            <person name="Chevrette M.G."/>
            <person name="De Carvalho L.P.S."/>
            <person name="Shen B."/>
        </authorList>
    </citation>
    <scope>NUCLEOTIDE SEQUENCE [LARGE SCALE GENOMIC DNA]</scope>
    <source>
        <strain evidence="8 9">NPDC019708</strain>
    </source>
</reference>
<evidence type="ECO:0000256" key="4">
    <source>
        <dbReference type="ARBA" id="ARBA00022763"/>
    </source>
</evidence>
<dbReference type="InterPro" id="IPR001497">
    <property type="entry name" value="MethylDNA_cys_MeTrfase_AS"/>
</dbReference>
<evidence type="ECO:0000256" key="1">
    <source>
        <dbReference type="ARBA" id="ARBA00001286"/>
    </source>
</evidence>
<evidence type="ECO:0000313" key="9">
    <source>
        <dbReference type="Proteomes" id="UP001550628"/>
    </source>
</evidence>
<dbReference type="Gene3D" id="1.10.10.10">
    <property type="entry name" value="Winged helix-like DNA-binding domain superfamily/Winged helix DNA-binding domain"/>
    <property type="match status" value="1"/>
</dbReference>
<dbReference type="EC" id="2.1.1.63" evidence="8"/>
<comment type="catalytic activity">
    <reaction evidence="6">
        <text>a 6-O-methyl-2'-deoxyguanosine in DNA + L-cysteinyl-[protein] = S-methyl-L-cysteinyl-[protein] + a 2'-deoxyguanosine in DNA</text>
        <dbReference type="Rhea" id="RHEA:24000"/>
        <dbReference type="Rhea" id="RHEA-COMP:10131"/>
        <dbReference type="Rhea" id="RHEA-COMP:10132"/>
        <dbReference type="Rhea" id="RHEA-COMP:11367"/>
        <dbReference type="Rhea" id="RHEA-COMP:11368"/>
        <dbReference type="ChEBI" id="CHEBI:29950"/>
        <dbReference type="ChEBI" id="CHEBI:82612"/>
        <dbReference type="ChEBI" id="CHEBI:85445"/>
        <dbReference type="ChEBI" id="CHEBI:85448"/>
        <dbReference type="EC" id="2.1.1.63"/>
    </reaction>
</comment>
<dbReference type="PROSITE" id="PS00374">
    <property type="entry name" value="MGMT"/>
    <property type="match status" value="1"/>
</dbReference>
<dbReference type="InterPro" id="IPR036217">
    <property type="entry name" value="MethylDNA_cys_MeTrfase_DNAb"/>
</dbReference>
<dbReference type="InterPro" id="IPR036388">
    <property type="entry name" value="WH-like_DNA-bd_sf"/>
</dbReference>
<evidence type="ECO:0000256" key="5">
    <source>
        <dbReference type="ARBA" id="ARBA00023204"/>
    </source>
</evidence>
<evidence type="ECO:0000256" key="3">
    <source>
        <dbReference type="ARBA" id="ARBA00022679"/>
    </source>
</evidence>
<evidence type="ECO:0000256" key="6">
    <source>
        <dbReference type="ARBA" id="ARBA00049348"/>
    </source>
</evidence>
<name>A0ABV2WPJ4_9NOCA</name>
<proteinExistence type="predicted"/>
<dbReference type="Proteomes" id="UP001550628">
    <property type="component" value="Unassembled WGS sequence"/>
</dbReference>
<gene>
    <name evidence="8" type="ORF">ABZ510_13205</name>
</gene>
<comment type="caution">
    <text evidence="8">The sequence shown here is derived from an EMBL/GenBank/DDBJ whole genome shotgun (WGS) entry which is preliminary data.</text>
</comment>
<keyword evidence="3 8" id="KW-0808">Transferase</keyword>
<sequence>MSTATLPAAATTATGTADVATVDTPLGPFTTIVAADGAVLASGWTAVPEDLRTLVHPGLRPAELRARRELGAVTDAVTAYHRGDTAAIDSVPVRQRSGEFLQHAWEVLRTVPAGQPITYTAFAARSGRPAATRAAASACARNAAALFVPCHRIVRTDGTLGGFRWGLDIKRRLLDLEG</sequence>
<comment type="catalytic activity">
    <reaction evidence="1">
        <text>a 4-O-methyl-thymidine in DNA + L-cysteinyl-[protein] = a thymidine in DNA + S-methyl-L-cysteinyl-[protein]</text>
        <dbReference type="Rhea" id="RHEA:53428"/>
        <dbReference type="Rhea" id="RHEA-COMP:10131"/>
        <dbReference type="Rhea" id="RHEA-COMP:10132"/>
        <dbReference type="Rhea" id="RHEA-COMP:13555"/>
        <dbReference type="Rhea" id="RHEA-COMP:13556"/>
        <dbReference type="ChEBI" id="CHEBI:29950"/>
        <dbReference type="ChEBI" id="CHEBI:82612"/>
        <dbReference type="ChEBI" id="CHEBI:137386"/>
        <dbReference type="ChEBI" id="CHEBI:137387"/>
        <dbReference type="EC" id="2.1.1.63"/>
    </reaction>
</comment>
<dbReference type="GO" id="GO:0003908">
    <property type="term" value="F:methylated-DNA-[protein]-cysteine S-methyltransferase activity"/>
    <property type="evidence" value="ECO:0007669"/>
    <property type="project" value="UniProtKB-EC"/>
</dbReference>
<dbReference type="RefSeq" id="WP_356957179.1">
    <property type="nucleotide sequence ID" value="NZ_JBEYBD010000008.1"/>
</dbReference>
<dbReference type="GO" id="GO:0032259">
    <property type="term" value="P:methylation"/>
    <property type="evidence" value="ECO:0007669"/>
    <property type="project" value="UniProtKB-KW"/>
</dbReference>
<keyword evidence="4" id="KW-0227">DNA damage</keyword>
<dbReference type="Pfam" id="PF01035">
    <property type="entry name" value="DNA_binding_1"/>
    <property type="match status" value="1"/>
</dbReference>
<keyword evidence="9" id="KW-1185">Reference proteome</keyword>
<evidence type="ECO:0000313" key="8">
    <source>
        <dbReference type="EMBL" id="MEU1952816.1"/>
    </source>
</evidence>
<protein>
    <submittedName>
        <fullName evidence="8">Methylated-DNA--[protein]-cysteine S-methyltransferase</fullName>
        <ecNumber evidence="8">2.1.1.63</ecNumber>
    </submittedName>
</protein>
<dbReference type="EMBL" id="JBEYBF010000007">
    <property type="protein sequence ID" value="MEU1952816.1"/>
    <property type="molecule type" value="Genomic_DNA"/>
</dbReference>
<evidence type="ECO:0000259" key="7">
    <source>
        <dbReference type="Pfam" id="PF01035"/>
    </source>
</evidence>
<dbReference type="PANTHER" id="PTHR10815:SF13">
    <property type="entry name" value="METHYLATED-DNA--PROTEIN-CYSTEINE METHYLTRANSFERASE"/>
    <property type="match status" value="1"/>
</dbReference>
<dbReference type="InterPro" id="IPR014048">
    <property type="entry name" value="MethylDNA_cys_MeTrfase_DNA-bd"/>
</dbReference>
<organism evidence="8 9">
    <name type="scientific">Nocardia rhamnosiphila</name>
    <dbReference type="NCBI Taxonomy" id="426716"/>
    <lineage>
        <taxon>Bacteria</taxon>
        <taxon>Bacillati</taxon>
        <taxon>Actinomycetota</taxon>
        <taxon>Actinomycetes</taxon>
        <taxon>Mycobacteriales</taxon>
        <taxon>Nocardiaceae</taxon>
        <taxon>Nocardia</taxon>
    </lineage>
</organism>
<dbReference type="PANTHER" id="PTHR10815">
    <property type="entry name" value="METHYLATED-DNA--PROTEIN-CYSTEINE METHYLTRANSFERASE"/>
    <property type="match status" value="1"/>
</dbReference>
<keyword evidence="2 8" id="KW-0489">Methyltransferase</keyword>